<dbReference type="InterPro" id="IPR027417">
    <property type="entry name" value="P-loop_NTPase"/>
</dbReference>
<name>A0A6N2LE10_SALVM</name>
<reference evidence="2" key="1">
    <citation type="submission" date="2019-03" db="EMBL/GenBank/DDBJ databases">
        <authorList>
            <person name="Mank J."/>
            <person name="Almeida P."/>
        </authorList>
    </citation>
    <scope>NUCLEOTIDE SEQUENCE</scope>
    <source>
        <strain evidence="2">78183</strain>
    </source>
</reference>
<evidence type="ECO:0008006" key="3">
    <source>
        <dbReference type="Google" id="ProtNLM"/>
    </source>
</evidence>
<dbReference type="SUPFAM" id="SSF52540">
    <property type="entry name" value="P-loop containing nucleoside triphosphate hydrolases"/>
    <property type="match status" value="1"/>
</dbReference>
<protein>
    <recommendedName>
        <fullName evidence="3">G domain-containing protein</fullName>
    </recommendedName>
</protein>
<accession>A0A6N2LE10</accession>
<dbReference type="PANTHER" id="PTHR14241">
    <property type="entry name" value="INTERFERON-INDUCED PROTEIN 44"/>
    <property type="match status" value="1"/>
</dbReference>
<dbReference type="AlphaFoldDB" id="A0A6N2LE10"/>
<evidence type="ECO:0000256" key="1">
    <source>
        <dbReference type="SAM" id="MobiDB-lite"/>
    </source>
</evidence>
<proteinExistence type="predicted"/>
<organism evidence="2">
    <name type="scientific">Salix viminalis</name>
    <name type="common">Common osier</name>
    <name type="synonym">Basket willow</name>
    <dbReference type="NCBI Taxonomy" id="40686"/>
    <lineage>
        <taxon>Eukaryota</taxon>
        <taxon>Viridiplantae</taxon>
        <taxon>Streptophyta</taxon>
        <taxon>Embryophyta</taxon>
        <taxon>Tracheophyta</taxon>
        <taxon>Spermatophyta</taxon>
        <taxon>Magnoliopsida</taxon>
        <taxon>eudicotyledons</taxon>
        <taxon>Gunneridae</taxon>
        <taxon>Pentapetalae</taxon>
        <taxon>rosids</taxon>
        <taxon>fabids</taxon>
        <taxon>Malpighiales</taxon>
        <taxon>Salicaceae</taxon>
        <taxon>Saliceae</taxon>
        <taxon>Salix</taxon>
    </lineage>
</organism>
<evidence type="ECO:0000313" key="2">
    <source>
        <dbReference type="EMBL" id="VFU39062.1"/>
    </source>
</evidence>
<feature type="compositionally biased region" description="Low complexity" evidence="1">
    <location>
        <begin position="28"/>
        <end position="43"/>
    </location>
</feature>
<dbReference type="PANTHER" id="PTHR14241:SF32">
    <property type="entry name" value="VWFA DOMAIN-CONTAINING PROTEIN-RELATED"/>
    <property type="match status" value="1"/>
</dbReference>
<feature type="region of interest" description="Disordered" evidence="1">
    <location>
        <begin position="1"/>
        <end position="59"/>
    </location>
</feature>
<gene>
    <name evidence="2" type="ORF">SVIM_LOCUS214970</name>
</gene>
<sequence length="200" mass="22045">MGGGDRDSDSGGEDMPLGFNTDEEYSVEENSSQSSSSPLGSYSFQRLQEKNEGVTMDGECGSVFEGSRIPPSYSGPQANHKRRRTACREVLESYDQLKDRSKSLEEGKRKILSYTPGGWMENVIGMKLSDYDVPNTTVLLVIGPKGSGKSSLINRISKVFEDDKFASERAQVSYNSSAGDGTYFLQEYMIPRGSTSFCLY</sequence>
<dbReference type="EMBL" id="CAADRP010001458">
    <property type="protein sequence ID" value="VFU39062.1"/>
    <property type="molecule type" value="Genomic_DNA"/>
</dbReference>